<name>A0ABU8HJ37_9BACI</name>
<dbReference type="Gene3D" id="3.40.630.30">
    <property type="match status" value="1"/>
</dbReference>
<dbReference type="PROSITE" id="PS51186">
    <property type="entry name" value="GNAT"/>
    <property type="match status" value="1"/>
</dbReference>
<protein>
    <submittedName>
        <fullName evidence="2">GNAT family N-acetyltransferase</fullName>
    </submittedName>
</protein>
<keyword evidence="3" id="KW-1185">Reference proteome</keyword>
<proteinExistence type="predicted"/>
<dbReference type="Proteomes" id="UP001312865">
    <property type="component" value="Unassembled WGS sequence"/>
</dbReference>
<evidence type="ECO:0000313" key="3">
    <source>
        <dbReference type="Proteomes" id="UP001312865"/>
    </source>
</evidence>
<reference evidence="2 3" key="1">
    <citation type="journal article" date="2018" name="J. Microbiol.">
        <title>Bacillus spongiae sp. nov., isolated from sponge of Jeju Island.</title>
        <authorList>
            <person name="Lee G.E."/>
            <person name="Im W.T."/>
            <person name="Park J.S."/>
        </authorList>
    </citation>
    <scope>NUCLEOTIDE SEQUENCE [LARGE SCALE GENOMIC DNA]</scope>
    <source>
        <strain evidence="2 3">135PIL107-10</strain>
    </source>
</reference>
<sequence>MDVDENGLYRYNYFDQYWTENERFPFLIKVNEKYGGFAFVRKLKHETGSSYYSMAEFFILKKYRKIGVGKQSAFQLFNFFPGEWEISEVEENIPSQWFWRRIISEYTNGRYIETEKKNGRGPVQRFYSMEDTM</sequence>
<dbReference type="SUPFAM" id="SSF55729">
    <property type="entry name" value="Acyl-CoA N-acyltransferases (Nat)"/>
    <property type="match status" value="1"/>
</dbReference>
<dbReference type="InterPro" id="IPR016181">
    <property type="entry name" value="Acyl_CoA_acyltransferase"/>
</dbReference>
<feature type="domain" description="N-acetyltransferase" evidence="1">
    <location>
        <begin position="1"/>
        <end position="133"/>
    </location>
</feature>
<accession>A0ABU8HJ37</accession>
<dbReference type="EMBL" id="JBBAXC010000023">
    <property type="protein sequence ID" value="MEI5909292.1"/>
    <property type="molecule type" value="Genomic_DNA"/>
</dbReference>
<organism evidence="2 3">
    <name type="scientific">Bacillus spongiae</name>
    <dbReference type="NCBI Taxonomy" id="2683610"/>
    <lineage>
        <taxon>Bacteria</taxon>
        <taxon>Bacillati</taxon>
        <taxon>Bacillota</taxon>
        <taxon>Bacilli</taxon>
        <taxon>Bacillales</taxon>
        <taxon>Bacillaceae</taxon>
        <taxon>Bacillus</taxon>
    </lineage>
</organism>
<comment type="caution">
    <text evidence="2">The sequence shown here is derived from an EMBL/GenBank/DDBJ whole genome shotgun (WGS) entry which is preliminary data.</text>
</comment>
<evidence type="ECO:0000313" key="2">
    <source>
        <dbReference type="EMBL" id="MEI5909292.1"/>
    </source>
</evidence>
<evidence type="ECO:0000259" key="1">
    <source>
        <dbReference type="PROSITE" id="PS51186"/>
    </source>
</evidence>
<dbReference type="InterPro" id="IPR000182">
    <property type="entry name" value="GNAT_dom"/>
</dbReference>
<gene>
    <name evidence="2" type="ORF">WAK64_19775</name>
</gene>
<dbReference type="RefSeq" id="WP_336588736.1">
    <property type="nucleotide sequence ID" value="NZ_JBBAXC010000023.1"/>
</dbReference>